<feature type="domain" description="EGF-like" evidence="3">
    <location>
        <begin position="125"/>
        <end position="167"/>
    </location>
</feature>
<gene>
    <name evidence="4" type="ORF">PLEPLA_LOCUS47401</name>
</gene>
<dbReference type="EMBL" id="CADEAL010004436">
    <property type="protein sequence ID" value="CAB1459564.1"/>
    <property type="molecule type" value="Genomic_DNA"/>
</dbReference>
<keyword evidence="1" id="KW-0245">EGF-like domain</keyword>
<accession>A0A9N7W0Z1</accession>
<sequence length="271" mass="30631">MTPPLILLQPLCKEAEPQSFEKVQIIKLSNGSVVAASLAEYSYLNNETQIQFVNTELEGVLTDILNNTSNLNKISQAFDNRSVNLKEITFLSPEVNNITDLKPYVDCTQFANYTAVISNGQWQCAGHCKTHPNYCNHHGECLNEIQKGPICRCYESSLQQFYGPQCEFFRRGPAFYGALFGSLAAVFLLLIGIIIAVYAKKKYTGIWKRSNSFNRRLSILEDDFFDFTNSAYHNLGMKDPYLSETYRPHLGNVDTQVQVTTDDPEVLDINP</sequence>
<comment type="caution">
    <text evidence="1">Lacks conserved residue(s) required for the propagation of feature annotation.</text>
</comment>
<reference evidence="4" key="1">
    <citation type="submission" date="2020-03" db="EMBL/GenBank/DDBJ databases">
        <authorList>
            <person name="Weist P."/>
        </authorList>
    </citation>
    <scope>NUCLEOTIDE SEQUENCE</scope>
</reference>
<evidence type="ECO:0000313" key="4">
    <source>
        <dbReference type="EMBL" id="CAB1459564.1"/>
    </source>
</evidence>
<name>A0A9N7W0Z1_PLEPL</name>
<comment type="caution">
    <text evidence="4">The sequence shown here is derived from an EMBL/GenBank/DDBJ whole genome shotgun (WGS) entry which is preliminary data.</text>
</comment>
<keyword evidence="2" id="KW-0472">Membrane</keyword>
<evidence type="ECO:0000256" key="1">
    <source>
        <dbReference type="PROSITE-ProRule" id="PRU00076"/>
    </source>
</evidence>
<keyword evidence="5" id="KW-1185">Reference proteome</keyword>
<dbReference type="PROSITE" id="PS50026">
    <property type="entry name" value="EGF_3"/>
    <property type="match status" value="1"/>
</dbReference>
<feature type="transmembrane region" description="Helical" evidence="2">
    <location>
        <begin position="174"/>
        <end position="199"/>
    </location>
</feature>
<dbReference type="Proteomes" id="UP001153269">
    <property type="component" value="Unassembled WGS sequence"/>
</dbReference>
<dbReference type="InterPro" id="IPR000742">
    <property type="entry name" value="EGF"/>
</dbReference>
<dbReference type="AlphaFoldDB" id="A0A9N7W0Z1"/>
<proteinExistence type="predicted"/>
<evidence type="ECO:0000313" key="5">
    <source>
        <dbReference type="Proteomes" id="UP001153269"/>
    </source>
</evidence>
<organism evidence="4 5">
    <name type="scientific">Pleuronectes platessa</name>
    <name type="common">European plaice</name>
    <dbReference type="NCBI Taxonomy" id="8262"/>
    <lineage>
        <taxon>Eukaryota</taxon>
        <taxon>Metazoa</taxon>
        <taxon>Chordata</taxon>
        <taxon>Craniata</taxon>
        <taxon>Vertebrata</taxon>
        <taxon>Euteleostomi</taxon>
        <taxon>Actinopterygii</taxon>
        <taxon>Neopterygii</taxon>
        <taxon>Teleostei</taxon>
        <taxon>Neoteleostei</taxon>
        <taxon>Acanthomorphata</taxon>
        <taxon>Carangaria</taxon>
        <taxon>Pleuronectiformes</taxon>
        <taxon>Pleuronectoidei</taxon>
        <taxon>Pleuronectidae</taxon>
        <taxon>Pleuronectes</taxon>
    </lineage>
</organism>
<protein>
    <recommendedName>
        <fullName evidence="3">EGF-like domain-containing protein</fullName>
    </recommendedName>
</protein>
<keyword evidence="2" id="KW-1133">Transmembrane helix</keyword>
<evidence type="ECO:0000256" key="2">
    <source>
        <dbReference type="SAM" id="Phobius"/>
    </source>
</evidence>
<keyword evidence="2" id="KW-0812">Transmembrane</keyword>
<evidence type="ECO:0000259" key="3">
    <source>
        <dbReference type="PROSITE" id="PS50026"/>
    </source>
</evidence>